<dbReference type="GO" id="GO:0005102">
    <property type="term" value="F:signaling receptor binding"/>
    <property type="evidence" value="ECO:0007669"/>
    <property type="project" value="UniProtKB-ARBA"/>
</dbReference>
<keyword evidence="15" id="KW-1185">Reference proteome</keyword>
<dbReference type="OrthoDB" id="2160638at2759"/>
<dbReference type="SUPFAM" id="SSF51445">
    <property type="entry name" value="(Trans)glycosidases"/>
    <property type="match status" value="2"/>
</dbReference>
<dbReference type="Pfam" id="PF02055">
    <property type="entry name" value="Glyco_hydro_30"/>
    <property type="match status" value="2"/>
</dbReference>
<dbReference type="InterPro" id="IPR001139">
    <property type="entry name" value="Glyco_hydro_30"/>
</dbReference>
<evidence type="ECO:0000256" key="11">
    <source>
        <dbReference type="ARBA" id="ARBA00051345"/>
    </source>
</evidence>
<comment type="catalytic activity">
    <reaction evidence="10">
        <text>a beta-D-glucosylceramide + H2O = an N-acyl-sphingoid base + D-glucose</text>
        <dbReference type="Rhea" id="RHEA:81447"/>
        <dbReference type="ChEBI" id="CHEBI:4167"/>
        <dbReference type="ChEBI" id="CHEBI:15377"/>
        <dbReference type="ChEBI" id="CHEBI:83264"/>
        <dbReference type="ChEBI" id="CHEBI:83273"/>
    </reaction>
    <physiologicalReaction direction="left-to-right" evidence="10">
        <dbReference type="Rhea" id="RHEA:81448"/>
    </physiologicalReaction>
</comment>
<keyword evidence="12" id="KW-0326">Glycosidase</keyword>
<dbReference type="GO" id="GO:0006066">
    <property type="term" value="P:alcohol metabolic process"/>
    <property type="evidence" value="ECO:0007669"/>
    <property type="project" value="UniProtKB-ARBA"/>
</dbReference>
<dbReference type="PRINTS" id="PR00843">
    <property type="entry name" value="GLHYDRLASE30"/>
</dbReference>
<accession>A0A7R9QTV4</accession>
<comment type="catalytic activity">
    <reaction evidence="11">
        <text>an N-acyl-1-beta-D-glucosyl-15-methylhexadecasphing-4-enine + H2O = an N-acyl-15-methylhexadecasphing-4-enine + D-glucose</text>
        <dbReference type="Rhea" id="RHEA:34755"/>
        <dbReference type="ChEBI" id="CHEBI:4167"/>
        <dbReference type="ChEBI" id="CHEBI:15377"/>
        <dbReference type="ChEBI" id="CHEBI:70815"/>
        <dbReference type="ChEBI" id="CHEBI:70846"/>
    </reaction>
    <physiologicalReaction direction="left-to-right" evidence="11">
        <dbReference type="Rhea" id="RHEA:34756"/>
    </physiologicalReaction>
</comment>
<comment type="pathway">
    <text evidence="3">Sphingolipid metabolism.</text>
</comment>
<evidence type="ECO:0000256" key="7">
    <source>
        <dbReference type="ARBA" id="ARBA00022801"/>
    </source>
</evidence>
<reference evidence="14" key="1">
    <citation type="submission" date="2020-11" db="EMBL/GenBank/DDBJ databases">
        <authorList>
            <person name="Tran Van P."/>
        </authorList>
    </citation>
    <scope>NUCLEOTIDE SEQUENCE</scope>
</reference>
<sequence length="536" mass="60171">TQLKFGNKPTINAKVSQTVTLNPTQKAQKIIGIGGSMTDSTGFNIRALPEALQNHLIKDYFSNEGLEYNLIRVPIGGSDFSTHAYSYDDNHKDDFELTHFNLTDDDRNYKIPYMKSALKVSPHKIKFFGSPWAAPAWMKNNSELVHGGILAQKIIGIGGSMTDSTGFNIRALPEALQNHLIKDYFSNEGLEYNLIRVPIGGSDFSTHAYSYDDNHKDDFELTHFNLTDDDRNYKIPYMKSALKVSPHKIKFFGSPWAAPAWMKNNSELVHGGYLIGEPGEKYYKTFAKYFVKFLDAYKSNGLDIWGITIENEPKAGNTKTYSFNCLGFTPELQRDFIKKDLGPILEAAGYGPNKLDVMIFDDQRDQIVKWANVILTDKDAAKYVAGTAVHWYNNKDTNVMELDKTHAIDPSKYIINTESSNCCHDVGWWGNAEAYAKDIIVDFNHLTAGYAGWNMVLNMTGGPRWNGGNADAPIAVDASKHEYYKQPSFYSMGQFSKFLAPDSVKIGIHEDKALTHVFSTAFERPDGGIVVIVFNQ</sequence>
<name>A0A7R9QTV4_9ACAR</name>
<dbReference type="GO" id="GO:0005764">
    <property type="term" value="C:lysosome"/>
    <property type="evidence" value="ECO:0007669"/>
    <property type="project" value="UniProtKB-ARBA"/>
</dbReference>
<dbReference type="GO" id="GO:0030163">
    <property type="term" value="P:protein catabolic process"/>
    <property type="evidence" value="ECO:0007669"/>
    <property type="project" value="UniProtKB-ARBA"/>
</dbReference>
<evidence type="ECO:0000256" key="5">
    <source>
        <dbReference type="ARBA" id="ARBA00012658"/>
    </source>
</evidence>
<evidence type="ECO:0000313" key="14">
    <source>
        <dbReference type="EMBL" id="CAD7656607.1"/>
    </source>
</evidence>
<gene>
    <name evidence="14" type="ORF">ONB1V03_LOCUS13243</name>
</gene>
<evidence type="ECO:0000256" key="9">
    <source>
        <dbReference type="ARBA" id="ARBA00023098"/>
    </source>
</evidence>
<dbReference type="FunFam" id="3.20.20.80:FF:000030">
    <property type="entry name" value="Lysosomal acid glucosylceramidase"/>
    <property type="match status" value="1"/>
</dbReference>
<dbReference type="GO" id="GO:0016758">
    <property type="term" value="F:hexosyltransferase activity"/>
    <property type="evidence" value="ECO:0007669"/>
    <property type="project" value="UniProtKB-ARBA"/>
</dbReference>
<feature type="non-terminal residue" evidence="14">
    <location>
        <position position="1"/>
    </location>
</feature>
<feature type="non-terminal residue" evidence="14">
    <location>
        <position position="536"/>
    </location>
</feature>
<dbReference type="Proteomes" id="UP000728032">
    <property type="component" value="Unassembled WGS sequence"/>
</dbReference>
<dbReference type="PANTHER" id="PTHR11069:SF23">
    <property type="entry name" value="LYSOSOMAL ACID GLUCOSYLCERAMIDASE"/>
    <property type="match status" value="1"/>
</dbReference>
<dbReference type="Gene3D" id="3.20.20.80">
    <property type="entry name" value="Glycosidases"/>
    <property type="match status" value="2"/>
</dbReference>
<dbReference type="PANTHER" id="PTHR11069">
    <property type="entry name" value="GLUCOSYLCERAMIDASE"/>
    <property type="match status" value="1"/>
</dbReference>
<evidence type="ECO:0000313" key="15">
    <source>
        <dbReference type="Proteomes" id="UP000728032"/>
    </source>
</evidence>
<dbReference type="AlphaFoldDB" id="A0A7R9QTV4"/>
<dbReference type="EMBL" id="OC926249">
    <property type="protein sequence ID" value="CAD7656607.1"/>
    <property type="molecule type" value="Genomic_DNA"/>
</dbReference>
<feature type="domain" description="Glycosyl hydrolase family 30 TIM-barrel" evidence="13">
    <location>
        <begin position="155"/>
        <end position="499"/>
    </location>
</feature>
<evidence type="ECO:0000256" key="2">
    <source>
        <dbReference type="ARBA" id="ARBA00004760"/>
    </source>
</evidence>
<keyword evidence="9 12" id="KW-0443">Lipid metabolism</keyword>
<proteinExistence type="inferred from homology"/>
<keyword evidence="7 12" id="KW-0378">Hydrolase</keyword>
<keyword evidence="8 12" id="KW-0746">Sphingolipid metabolism</keyword>
<comment type="pathway">
    <text evidence="2">Lipid metabolism; sphingolipid metabolism.</text>
</comment>
<evidence type="ECO:0000256" key="4">
    <source>
        <dbReference type="ARBA" id="ARBA00005382"/>
    </source>
</evidence>
<evidence type="ECO:0000256" key="10">
    <source>
        <dbReference type="ARBA" id="ARBA00050474"/>
    </source>
</evidence>
<evidence type="ECO:0000256" key="3">
    <source>
        <dbReference type="ARBA" id="ARBA00004991"/>
    </source>
</evidence>
<dbReference type="GO" id="GO:0051246">
    <property type="term" value="P:regulation of protein metabolic process"/>
    <property type="evidence" value="ECO:0007669"/>
    <property type="project" value="UniProtKB-ARBA"/>
</dbReference>
<dbReference type="GO" id="GO:0042391">
    <property type="term" value="P:regulation of membrane potential"/>
    <property type="evidence" value="ECO:0007669"/>
    <property type="project" value="UniProtKB-ARBA"/>
</dbReference>
<dbReference type="GO" id="GO:0016241">
    <property type="term" value="P:regulation of macroautophagy"/>
    <property type="evidence" value="ECO:0007669"/>
    <property type="project" value="UniProtKB-ARBA"/>
</dbReference>
<evidence type="ECO:0000256" key="8">
    <source>
        <dbReference type="ARBA" id="ARBA00022919"/>
    </source>
</evidence>
<comment type="catalytic activity">
    <reaction evidence="1">
        <text>a beta-D-glucosyl-(1&lt;-&gt;1')-N-acylsphing-4-enine + H2O = an N-acylsphing-4-enine + D-glucose</text>
        <dbReference type="Rhea" id="RHEA:13269"/>
        <dbReference type="ChEBI" id="CHEBI:4167"/>
        <dbReference type="ChEBI" id="CHEBI:15377"/>
        <dbReference type="ChEBI" id="CHEBI:22801"/>
        <dbReference type="ChEBI" id="CHEBI:52639"/>
        <dbReference type="EC" id="3.2.1.45"/>
    </reaction>
    <physiologicalReaction direction="left-to-right" evidence="1">
        <dbReference type="Rhea" id="RHEA:13270"/>
    </physiologicalReaction>
</comment>
<evidence type="ECO:0000259" key="13">
    <source>
        <dbReference type="Pfam" id="PF02055"/>
    </source>
</evidence>
<dbReference type="GO" id="GO:0010605">
    <property type="term" value="P:negative regulation of macromolecule metabolic process"/>
    <property type="evidence" value="ECO:0007669"/>
    <property type="project" value="UniProtKB-ARBA"/>
</dbReference>
<protein>
    <recommendedName>
        <fullName evidence="5 12">Glucosylceramidase</fullName>
        <ecNumber evidence="5 12">3.2.1.45</ecNumber>
    </recommendedName>
</protein>
<dbReference type="GO" id="GO:0005774">
    <property type="term" value="C:vacuolar membrane"/>
    <property type="evidence" value="ECO:0007669"/>
    <property type="project" value="UniProtKB-ARBA"/>
</dbReference>
<dbReference type="InterPro" id="IPR017853">
    <property type="entry name" value="GH"/>
</dbReference>
<dbReference type="GO" id="GO:0007040">
    <property type="term" value="P:lysosome organization"/>
    <property type="evidence" value="ECO:0007669"/>
    <property type="project" value="UniProtKB-ARBA"/>
</dbReference>
<dbReference type="InterPro" id="IPR033453">
    <property type="entry name" value="Glyco_hydro_30_TIM-barrel"/>
</dbReference>
<dbReference type="GO" id="GO:0004348">
    <property type="term" value="F:glucosylceramidase activity"/>
    <property type="evidence" value="ECO:0007669"/>
    <property type="project" value="UniProtKB-EC"/>
</dbReference>
<keyword evidence="6" id="KW-0732">Signal</keyword>
<evidence type="ECO:0000256" key="12">
    <source>
        <dbReference type="RuleBase" id="RU361188"/>
    </source>
</evidence>
<organism evidence="14">
    <name type="scientific">Oppiella nova</name>
    <dbReference type="NCBI Taxonomy" id="334625"/>
    <lineage>
        <taxon>Eukaryota</taxon>
        <taxon>Metazoa</taxon>
        <taxon>Ecdysozoa</taxon>
        <taxon>Arthropoda</taxon>
        <taxon>Chelicerata</taxon>
        <taxon>Arachnida</taxon>
        <taxon>Acari</taxon>
        <taxon>Acariformes</taxon>
        <taxon>Sarcoptiformes</taxon>
        <taxon>Oribatida</taxon>
        <taxon>Brachypylina</taxon>
        <taxon>Oppioidea</taxon>
        <taxon>Oppiidae</taxon>
        <taxon>Oppiella</taxon>
    </lineage>
</organism>
<evidence type="ECO:0000256" key="6">
    <source>
        <dbReference type="ARBA" id="ARBA00022729"/>
    </source>
</evidence>
<dbReference type="GO" id="GO:0008202">
    <property type="term" value="P:steroid metabolic process"/>
    <property type="evidence" value="ECO:0007669"/>
    <property type="project" value="UniProtKB-ARBA"/>
</dbReference>
<dbReference type="EC" id="3.2.1.45" evidence="5 12"/>
<dbReference type="GO" id="GO:0006680">
    <property type="term" value="P:glucosylceramide catabolic process"/>
    <property type="evidence" value="ECO:0007669"/>
    <property type="project" value="UniProtKB-ARBA"/>
</dbReference>
<comment type="similarity">
    <text evidence="4 12">Belongs to the glycosyl hydrolase 30 family.</text>
</comment>
<feature type="domain" description="Glycosyl hydrolase family 30 TIM-barrel" evidence="13">
    <location>
        <begin position="31"/>
        <end position="151"/>
    </location>
</feature>
<dbReference type="EMBL" id="CAJPVJ010011424">
    <property type="protein sequence ID" value="CAG2173794.1"/>
    <property type="molecule type" value="Genomic_DNA"/>
</dbReference>
<evidence type="ECO:0000256" key="1">
    <source>
        <dbReference type="ARBA" id="ARBA00001013"/>
    </source>
</evidence>
<dbReference type="GO" id="GO:0006914">
    <property type="term" value="P:autophagy"/>
    <property type="evidence" value="ECO:0007669"/>
    <property type="project" value="UniProtKB-ARBA"/>
</dbReference>
<dbReference type="GO" id="GO:0032006">
    <property type="term" value="P:regulation of TOR signaling"/>
    <property type="evidence" value="ECO:0007669"/>
    <property type="project" value="UniProtKB-ARBA"/>
</dbReference>